<name>A0A843WCI5_COLES</name>
<dbReference type="EMBL" id="NMUH01002555">
    <property type="protein sequence ID" value="MQM00710.1"/>
    <property type="molecule type" value="Genomic_DNA"/>
</dbReference>
<dbReference type="InterPro" id="IPR004252">
    <property type="entry name" value="Probable_transposase_24"/>
</dbReference>
<reference evidence="1" key="1">
    <citation type="submission" date="2017-07" db="EMBL/GenBank/DDBJ databases">
        <title>Taro Niue Genome Assembly and Annotation.</title>
        <authorList>
            <person name="Atibalentja N."/>
            <person name="Keating K."/>
            <person name="Fields C.J."/>
        </authorList>
    </citation>
    <scope>NUCLEOTIDE SEQUENCE</scope>
    <source>
        <strain evidence="1">Niue_2</strain>
        <tissue evidence="1">Leaf</tissue>
    </source>
</reference>
<evidence type="ECO:0000313" key="2">
    <source>
        <dbReference type="Proteomes" id="UP000652761"/>
    </source>
</evidence>
<dbReference type="AlphaFoldDB" id="A0A843WCI5"/>
<organism evidence="1 2">
    <name type="scientific">Colocasia esculenta</name>
    <name type="common">Wild taro</name>
    <name type="synonym">Arum esculentum</name>
    <dbReference type="NCBI Taxonomy" id="4460"/>
    <lineage>
        <taxon>Eukaryota</taxon>
        <taxon>Viridiplantae</taxon>
        <taxon>Streptophyta</taxon>
        <taxon>Embryophyta</taxon>
        <taxon>Tracheophyta</taxon>
        <taxon>Spermatophyta</taxon>
        <taxon>Magnoliopsida</taxon>
        <taxon>Liliopsida</taxon>
        <taxon>Araceae</taxon>
        <taxon>Aroideae</taxon>
        <taxon>Colocasieae</taxon>
        <taxon>Colocasia</taxon>
    </lineage>
</organism>
<accession>A0A843WCI5</accession>
<evidence type="ECO:0000313" key="1">
    <source>
        <dbReference type="EMBL" id="MQM00710.1"/>
    </source>
</evidence>
<dbReference type="Proteomes" id="UP000652761">
    <property type="component" value="Unassembled WGS sequence"/>
</dbReference>
<comment type="caution">
    <text evidence="1">The sequence shown here is derived from an EMBL/GenBank/DDBJ whole genome shotgun (WGS) entry which is preliminary data.</text>
</comment>
<dbReference type="Pfam" id="PF03004">
    <property type="entry name" value="Transposase_24"/>
    <property type="match status" value="1"/>
</dbReference>
<protein>
    <submittedName>
        <fullName evidence="1">Uncharacterized protein</fullName>
    </submittedName>
</protein>
<keyword evidence="2" id="KW-1185">Reference proteome</keyword>
<gene>
    <name evidence="1" type="ORF">Taro_033453</name>
</gene>
<sequence>MGARGKTLVRVAVLDRAGIVKIWCDSRGDFEGFRRDWRLFREDILEKEKGGPVSYKELFEHTHRKKNTSDFVSEKAKEVMETYA</sequence>
<dbReference type="OrthoDB" id="1705129at2759"/>
<proteinExistence type="predicted"/>